<dbReference type="Proteomes" id="UP001153954">
    <property type="component" value="Unassembled WGS sequence"/>
</dbReference>
<dbReference type="Pfam" id="PF13613">
    <property type="entry name" value="HTH_Tnp_4"/>
    <property type="match status" value="1"/>
</dbReference>
<dbReference type="GO" id="GO:0003677">
    <property type="term" value="F:DNA binding"/>
    <property type="evidence" value="ECO:0007669"/>
    <property type="project" value="UniProtKB-UniRule"/>
</dbReference>
<dbReference type="Pfam" id="PF05485">
    <property type="entry name" value="THAP"/>
    <property type="match status" value="1"/>
</dbReference>
<protein>
    <recommendedName>
        <fullName evidence="8">THAP-type domain-containing protein</fullName>
    </recommendedName>
</protein>
<feature type="domain" description="THAP-type" evidence="8">
    <location>
        <begin position="16"/>
        <end position="108"/>
    </location>
</feature>
<accession>A0AAU9UZ99</accession>
<evidence type="ECO:0000259" key="8">
    <source>
        <dbReference type="PROSITE" id="PS50950"/>
    </source>
</evidence>
<organism evidence="9 10">
    <name type="scientific">Euphydryas editha</name>
    <name type="common">Edith's checkerspot</name>
    <dbReference type="NCBI Taxonomy" id="104508"/>
    <lineage>
        <taxon>Eukaryota</taxon>
        <taxon>Metazoa</taxon>
        <taxon>Ecdysozoa</taxon>
        <taxon>Arthropoda</taxon>
        <taxon>Hexapoda</taxon>
        <taxon>Insecta</taxon>
        <taxon>Pterygota</taxon>
        <taxon>Neoptera</taxon>
        <taxon>Endopterygota</taxon>
        <taxon>Lepidoptera</taxon>
        <taxon>Glossata</taxon>
        <taxon>Ditrysia</taxon>
        <taxon>Papilionoidea</taxon>
        <taxon>Nymphalidae</taxon>
        <taxon>Nymphalinae</taxon>
        <taxon>Euphydryas</taxon>
    </lineage>
</organism>
<evidence type="ECO:0000256" key="3">
    <source>
        <dbReference type="ARBA" id="ARBA00022771"/>
    </source>
</evidence>
<keyword evidence="4" id="KW-0862">Zinc</keyword>
<dbReference type="Pfam" id="PF13359">
    <property type="entry name" value="DDE_Tnp_4"/>
    <property type="match status" value="1"/>
</dbReference>
<dbReference type="InterPro" id="IPR006612">
    <property type="entry name" value="THAP_Znf"/>
</dbReference>
<dbReference type="InterPro" id="IPR027806">
    <property type="entry name" value="HARBI1_dom"/>
</dbReference>
<feature type="region of interest" description="Disordered" evidence="7">
    <location>
        <begin position="135"/>
        <end position="156"/>
    </location>
</feature>
<sequence>MEYPSTSGDHNNTCNIPKKSRVDSCFVPMCPSTSKKFPKKLFLTGPSDPKLRKKWFQAAKRNDSYSPKTIIRCCEDHFDLENDVENWIKFKMCGGKLFLKKDVVPHIFECQNRMMPLKPRSVIMKRKRREILESIEKKPDPSSESSFTETHGSQNIEISNDKGVQVSIYSYKRSKQVQAEMKTTQKTVALSPKRVNIRDHKTSPIKLNMYKIIYSNDSSDSDSIRSLFKPEEETDSTSESVLSGCKQLKQRQLCDITMGRIMAQPQLYIGVPLSSIILVELLQKYLKCNLFHICLVLKKLRLNEPFSILAEDFDIHETTASRIFSRICWKIAEILKKLIIKPSRETVLANLPISFRNSYSKTYCIIDCLEIEIEVPSDAVHQALTYSSYKKCNTIKHLISSTPDGVINFVSDGFGGRTSDLKIFEESGFMDILPPGACIMADRGFKHIEGVLTKKQFHLIRPPSVSNTKKTSKDEVLRSKKIASLRIHIERVIRRLREFAFLKPHACVDHFLIPHLDYSIIICCALVNLQAPLIKIE</sequence>
<comment type="caution">
    <text evidence="9">The sequence shown here is derived from an EMBL/GenBank/DDBJ whole genome shotgun (WGS) entry which is preliminary data.</text>
</comment>
<evidence type="ECO:0000256" key="2">
    <source>
        <dbReference type="ARBA" id="ARBA00022723"/>
    </source>
</evidence>
<evidence type="ECO:0000256" key="4">
    <source>
        <dbReference type="ARBA" id="ARBA00022833"/>
    </source>
</evidence>
<reference evidence="9" key="1">
    <citation type="submission" date="2022-03" db="EMBL/GenBank/DDBJ databases">
        <authorList>
            <person name="Tunstrom K."/>
        </authorList>
    </citation>
    <scope>NUCLEOTIDE SEQUENCE</scope>
</reference>
<dbReference type="SMART" id="SM00980">
    <property type="entry name" value="THAP"/>
    <property type="match status" value="1"/>
</dbReference>
<comment type="cofactor">
    <cofactor evidence="1">
        <name>a divalent metal cation</name>
        <dbReference type="ChEBI" id="CHEBI:60240"/>
    </cofactor>
</comment>
<proteinExistence type="predicted"/>
<keyword evidence="2" id="KW-0479">Metal-binding</keyword>
<dbReference type="AlphaFoldDB" id="A0AAU9UZ99"/>
<feature type="compositionally biased region" description="Polar residues" evidence="7">
    <location>
        <begin position="142"/>
        <end position="156"/>
    </location>
</feature>
<evidence type="ECO:0000313" key="9">
    <source>
        <dbReference type="EMBL" id="CAH2104974.1"/>
    </source>
</evidence>
<dbReference type="PROSITE" id="PS50950">
    <property type="entry name" value="ZF_THAP"/>
    <property type="match status" value="1"/>
</dbReference>
<keyword evidence="5 6" id="KW-0238">DNA-binding</keyword>
<evidence type="ECO:0000313" key="10">
    <source>
        <dbReference type="Proteomes" id="UP001153954"/>
    </source>
</evidence>
<gene>
    <name evidence="9" type="ORF">EEDITHA_LOCUS19294</name>
</gene>
<evidence type="ECO:0000256" key="5">
    <source>
        <dbReference type="ARBA" id="ARBA00023125"/>
    </source>
</evidence>
<dbReference type="PANTHER" id="PTHR23080:SF141">
    <property type="entry name" value="TRANSPOSASE HELIX-TURN-HELIX DOMAIN-CONTAINING PROTEIN"/>
    <property type="match status" value="1"/>
</dbReference>
<evidence type="ECO:0000256" key="6">
    <source>
        <dbReference type="PROSITE-ProRule" id="PRU00309"/>
    </source>
</evidence>
<keyword evidence="3 6" id="KW-0863">Zinc-finger</keyword>
<evidence type="ECO:0000256" key="1">
    <source>
        <dbReference type="ARBA" id="ARBA00001968"/>
    </source>
</evidence>
<evidence type="ECO:0000256" key="7">
    <source>
        <dbReference type="SAM" id="MobiDB-lite"/>
    </source>
</evidence>
<dbReference type="GO" id="GO:0008270">
    <property type="term" value="F:zinc ion binding"/>
    <property type="evidence" value="ECO:0007669"/>
    <property type="project" value="UniProtKB-KW"/>
</dbReference>
<dbReference type="InterPro" id="IPR027805">
    <property type="entry name" value="Transposase_HTH_dom"/>
</dbReference>
<dbReference type="PANTHER" id="PTHR23080">
    <property type="entry name" value="THAP DOMAIN PROTEIN"/>
    <property type="match status" value="1"/>
</dbReference>
<dbReference type="SUPFAM" id="SSF57716">
    <property type="entry name" value="Glucocorticoid receptor-like (DNA-binding domain)"/>
    <property type="match status" value="1"/>
</dbReference>
<name>A0AAU9UZ99_EUPED</name>
<keyword evidence="10" id="KW-1185">Reference proteome</keyword>
<dbReference type="EMBL" id="CAKOGL010000027">
    <property type="protein sequence ID" value="CAH2104974.1"/>
    <property type="molecule type" value="Genomic_DNA"/>
</dbReference>